<name>A0A2T4CT82_9GAMM</name>
<organism evidence="1">
    <name type="scientific">Pseudidiomarina aestuarii</name>
    <dbReference type="NCBI Taxonomy" id="624146"/>
    <lineage>
        <taxon>Bacteria</taxon>
        <taxon>Pseudomonadati</taxon>
        <taxon>Pseudomonadota</taxon>
        <taxon>Gammaproteobacteria</taxon>
        <taxon>Alteromonadales</taxon>
        <taxon>Idiomarinaceae</taxon>
        <taxon>Pseudidiomarina</taxon>
    </lineage>
</organism>
<protein>
    <submittedName>
        <fullName evidence="1">Uncharacterized protein</fullName>
    </submittedName>
</protein>
<dbReference type="AlphaFoldDB" id="A0A2T4CT82"/>
<sequence length="73" mass="8400">FFLGLPLVSQASELRLLIDMLHENGMVSEEQYGRLLAELEQNQQKLLIRKTRRSICLIGEAVRIVSYAKSRIL</sequence>
<proteinExistence type="predicted"/>
<evidence type="ECO:0000313" key="1">
    <source>
        <dbReference type="EMBL" id="PTB84698.1"/>
    </source>
</evidence>
<feature type="non-terminal residue" evidence="1">
    <location>
        <position position="1"/>
    </location>
</feature>
<dbReference type="EMBL" id="PYVN01000174">
    <property type="protein sequence ID" value="PTB84698.1"/>
    <property type="molecule type" value="Genomic_DNA"/>
</dbReference>
<comment type="caution">
    <text evidence="1">The sequence shown here is derived from an EMBL/GenBank/DDBJ whole genome shotgun (WGS) entry which is preliminary data.</text>
</comment>
<gene>
    <name evidence="1" type="ORF">C9940_05915</name>
</gene>
<reference evidence="1" key="1">
    <citation type="submission" date="2018-03" db="EMBL/GenBank/DDBJ databases">
        <title>Cross-interface Injection: A General Nanoliter Liquid Handling Method Applied to Single Cells Genome Amplification Automated Nanoliter Liquid Handling Applied to Single Cell Multiple Displacement Amplification.</title>
        <authorList>
            <person name="Yun J."/>
            <person name="Xu P."/>
            <person name="Xu J."/>
            <person name="Dai X."/>
            <person name="Wang Y."/>
            <person name="Zheng X."/>
            <person name="Cao C."/>
            <person name="Yi Q."/>
            <person name="Zhu Y."/>
            <person name="Wang L."/>
            <person name="Dong Z."/>
            <person name="Huang Y."/>
            <person name="Huang L."/>
            <person name="Du W."/>
        </authorList>
    </citation>
    <scope>NUCLEOTIDE SEQUENCE [LARGE SCALE GENOMIC DNA]</scope>
    <source>
        <strain evidence="1">Z-D3-2</strain>
    </source>
</reference>
<accession>A0A2T4CT82</accession>